<dbReference type="CDD" id="cd01672">
    <property type="entry name" value="TMPK"/>
    <property type="match status" value="1"/>
</dbReference>
<evidence type="ECO:0000256" key="1">
    <source>
        <dbReference type="ARBA" id="ARBA00009776"/>
    </source>
</evidence>
<feature type="binding site" evidence="8">
    <location>
        <begin position="15"/>
        <end position="22"/>
    </location>
    <ligand>
        <name>ATP</name>
        <dbReference type="ChEBI" id="CHEBI:30616"/>
    </ligand>
</feature>
<evidence type="ECO:0000256" key="3">
    <source>
        <dbReference type="ARBA" id="ARBA00022727"/>
    </source>
</evidence>
<dbReference type="GO" id="GO:0005524">
    <property type="term" value="F:ATP binding"/>
    <property type="evidence" value="ECO:0007669"/>
    <property type="project" value="UniProtKB-UniRule"/>
</dbReference>
<keyword evidence="5 8" id="KW-0418">Kinase</keyword>
<dbReference type="EC" id="2.7.4.9" evidence="8"/>
<evidence type="ECO:0000256" key="5">
    <source>
        <dbReference type="ARBA" id="ARBA00022777"/>
    </source>
</evidence>
<evidence type="ECO:0000313" key="10">
    <source>
        <dbReference type="EMBL" id="OGD34574.1"/>
    </source>
</evidence>
<keyword evidence="4 8" id="KW-0547">Nucleotide-binding</keyword>
<dbReference type="GO" id="GO:0006235">
    <property type="term" value="P:dTTP biosynthetic process"/>
    <property type="evidence" value="ECO:0007669"/>
    <property type="project" value="UniProtKB-UniRule"/>
</dbReference>
<dbReference type="PANTHER" id="PTHR10344">
    <property type="entry name" value="THYMIDYLATE KINASE"/>
    <property type="match status" value="1"/>
</dbReference>
<dbReference type="PANTHER" id="PTHR10344:SF4">
    <property type="entry name" value="UMP-CMP KINASE 2, MITOCHONDRIAL"/>
    <property type="match status" value="1"/>
</dbReference>
<evidence type="ECO:0000259" key="9">
    <source>
        <dbReference type="Pfam" id="PF02223"/>
    </source>
</evidence>
<evidence type="ECO:0000256" key="7">
    <source>
        <dbReference type="ARBA" id="ARBA00048743"/>
    </source>
</evidence>
<reference evidence="10 11" key="1">
    <citation type="journal article" date="2016" name="Nat. Commun.">
        <title>Thousands of microbial genomes shed light on interconnected biogeochemical processes in an aquifer system.</title>
        <authorList>
            <person name="Anantharaman K."/>
            <person name="Brown C.T."/>
            <person name="Hug L.A."/>
            <person name="Sharon I."/>
            <person name="Castelle C.J."/>
            <person name="Probst A.J."/>
            <person name="Thomas B.C."/>
            <person name="Singh A."/>
            <person name="Wilkins M.J."/>
            <person name="Karaoz U."/>
            <person name="Brodie E.L."/>
            <person name="Williams K.H."/>
            <person name="Hubbard S.S."/>
            <person name="Banfield J.F."/>
        </authorList>
    </citation>
    <scope>NUCLEOTIDE SEQUENCE [LARGE SCALE GENOMIC DNA]</scope>
</reference>
<comment type="catalytic activity">
    <reaction evidence="7 8">
        <text>dTMP + ATP = dTDP + ADP</text>
        <dbReference type="Rhea" id="RHEA:13517"/>
        <dbReference type="ChEBI" id="CHEBI:30616"/>
        <dbReference type="ChEBI" id="CHEBI:58369"/>
        <dbReference type="ChEBI" id="CHEBI:63528"/>
        <dbReference type="ChEBI" id="CHEBI:456216"/>
        <dbReference type="EC" id="2.7.4.9"/>
    </reaction>
</comment>
<evidence type="ECO:0000256" key="2">
    <source>
        <dbReference type="ARBA" id="ARBA00022679"/>
    </source>
</evidence>
<evidence type="ECO:0000256" key="8">
    <source>
        <dbReference type="HAMAP-Rule" id="MF_00165"/>
    </source>
</evidence>
<proteinExistence type="inferred from homology"/>
<dbReference type="GO" id="GO:0006227">
    <property type="term" value="P:dUDP biosynthetic process"/>
    <property type="evidence" value="ECO:0007669"/>
    <property type="project" value="TreeGrafter"/>
</dbReference>
<dbReference type="NCBIfam" id="TIGR00041">
    <property type="entry name" value="DTMP_kinase"/>
    <property type="match status" value="1"/>
</dbReference>
<comment type="caution">
    <text evidence="10">The sequence shown here is derived from an EMBL/GenBank/DDBJ whole genome shotgun (WGS) entry which is preliminary data.</text>
</comment>
<dbReference type="Gene3D" id="3.40.50.300">
    <property type="entry name" value="P-loop containing nucleotide triphosphate hydrolases"/>
    <property type="match status" value="1"/>
</dbReference>
<dbReference type="GO" id="GO:0005737">
    <property type="term" value="C:cytoplasm"/>
    <property type="evidence" value="ECO:0007669"/>
    <property type="project" value="TreeGrafter"/>
</dbReference>
<keyword evidence="3 8" id="KW-0545">Nucleotide biosynthesis</keyword>
<comment type="function">
    <text evidence="8">Phosphorylation of dTMP to form dTDP in both de novo and salvage pathways of dTTP synthesis.</text>
</comment>
<protein>
    <recommendedName>
        <fullName evidence="8">Thymidylate kinase</fullName>
        <ecNumber evidence="8">2.7.4.9</ecNumber>
    </recommendedName>
    <alternativeName>
        <fullName evidence="8">dTMP kinase</fullName>
    </alternativeName>
</protein>
<accession>A0A1F5BVE1</accession>
<dbReference type="EMBL" id="MEYS01000001">
    <property type="protein sequence ID" value="OGD34574.1"/>
    <property type="molecule type" value="Genomic_DNA"/>
</dbReference>
<dbReference type="GO" id="GO:0004798">
    <property type="term" value="F:dTMP kinase activity"/>
    <property type="evidence" value="ECO:0007669"/>
    <property type="project" value="UniProtKB-UniRule"/>
</dbReference>
<dbReference type="HAMAP" id="MF_00165">
    <property type="entry name" value="Thymidylate_kinase"/>
    <property type="match status" value="1"/>
</dbReference>
<organism evidence="10 11">
    <name type="scientific">Candidatus Azambacteria bacterium RIFCSPLOWO2_01_FULL_46_25</name>
    <dbReference type="NCBI Taxonomy" id="1797298"/>
    <lineage>
        <taxon>Bacteria</taxon>
        <taxon>Candidatus Azamiibacteriota</taxon>
    </lineage>
</organism>
<evidence type="ECO:0000256" key="6">
    <source>
        <dbReference type="ARBA" id="ARBA00022840"/>
    </source>
</evidence>
<dbReference type="Pfam" id="PF02223">
    <property type="entry name" value="Thymidylate_kin"/>
    <property type="match status" value="1"/>
</dbReference>
<dbReference type="InterPro" id="IPR039430">
    <property type="entry name" value="Thymidylate_kin-like_dom"/>
</dbReference>
<dbReference type="InterPro" id="IPR027417">
    <property type="entry name" value="P-loop_NTPase"/>
</dbReference>
<dbReference type="AlphaFoldDB" id="A0A1F5BVE1"/>
<dbReference type="Proteomes" id="UP000176650">
    <property type="component" value="Unassembled WGS sequence"/>
</dbReference>
<dbReference type="SUPFAM" id="SSF52540">
    <property type="entry name" value="P-loop containing nucleoside triphosphate hydrolases"/>
    <property type="match status" value="1"/>
</dbReference>
<gene>
    <name evidence="8" type="primary">tmk</name>
    <name evidence="10" type="ORF">A2988_03655</name>
</gene>
<feature type="domain" description="Thymidylate kinase-like" evidence="9">
    <location>
        <begin position="13"/>
        <end position="207"/>
    </location>
</feature>
<name>A0A1F5BVE1_9BACT</name>
<dbReference type="STRING" id="1797298.A2988_03655"/>
<dbReference type="InterPro" id="IPR018094">
    <property type="entry name" value="Thymidylate_kinase"/>
</dbReference>
<sequence>MRANPYPGAFIVIEGIDGSGKSLQADFIEQWLVDMQGKKARDVLKTHQPSKGAFGAHIRDILEGKEPAPEDPFAFQELYMKDRKEHMRDFIVPHLKKGGVVIADRFFLSTFAYGMAHGASFEALRDAHERIVGDDWIIPDVTFLIDINPAVALVRLKARAGGKSLEYFEKKEHFLERVAVAYRDLSKKFPVRTVSGDRPIAEVSEAIHRILAGEKKITYTP</sequence>
<comment type="similarity">
    <text evidence="1 8">Belongs to the thymidylate kinase family.</text>
</comment>
<dbReference type="GO" id="GO:0006233">
    <property type="term" value="P:dTDP biosynthetic process"/>
    <property type="evidence" value="ECO:0007669"/>
    <property type="project" value="InterPro"/>
</dbReference>
<keyword evidence="2 8" id="KW-0808">Transferase</keyword>
<evidence type="ECO:0000256" key="4">
    <source>
        <dbReference type="ARBA" id="ARBA00022741"/>
    </source>
</evidence>
<evidence type="ECO:0000313" key="11">
    <source>
        <dbReference type="Proteomes" id="UP000176650"/>
    </source>
</evidence>
<keyword evidence="6 8" id="KW-0067">ATP-binding</keyword>